<dbReference type="PANTHER" id="PTHR23074:SF19">
    <property type="entry name" value="KATANIN P60 ATPASE-CONTAINING SUBUNIT A1"/>
    <property type="match status" value="1"/>
</dbReference>
<comment type="subunit">
    <text evidence="8">Can homooligomerize into hexameric rings, which may be promoted by interaction with microtubules. Interacts with KATNB1, which may serve as a targeting subunit.</text>
</comment>
<keyword evidence="3 8" id="KW-0493">Microtubule</keyword>
<dbReference type="EC" id="5.6.1.1" evidence="8"/>
<evidence type="ECO:0000259" key="10">
    <source>
        <dbReference type="SMART" id="SM00382"/>
    </source>
</evidence>
<keyword evidence="5 8" id="KW-0067">ATP-binding</keyword>
<dbReference type="InterPro" id="IPR003959">
    <property type="entry name" value="ATPase_AAA_core"/>
</dbReference>
<keyword evidence="6 8" id="KW-0206">Cytoskeleton</keyword>
<dbReference type="GO" id="GO:0008568">
    <property type="term" value="F:microtubule severing ATPase activity"/>
    <property type="evidence" value="ECO:0007669"/>
    <property type="project" value="UniProtKB-EC"/>
</dbReference>
<feature type="compositionally biased region" description="Pro residues" evidence="9">
    <location>
        <begin position="97"/>
        <end position="108"/>
    </location>
</feature>
<keyword evidence="8" id="KW-0131">Cell cycle</keyword>
<evidence type="ECO:0000256" key="6">
    <source>
        <dbReference type="ARBA" id="ARBA00023212"/>
    </source>
</evidence>
<comment type="function">
    <text evidence="8">Catalytic subunit of a complex which severs microtubules in an ATP-dependent manner. Microtubule severing may promote rapid reorganization of cellular microtubule arrays and the release of microtubules from the centrosome following nucleation.</text>
</comment>
<comment type="catalytic activity">
    <reaction evidence="8">
        <text>n ATP + n H2O + a microtubule = n ADP + n phosphate + (n+1) alpha/beta tubulin heterodimers.</text>
        <dbReference type="EC" id="5.6.1.1"/>
    </reaction>
</comment>
<comment type="activity regulation">
    <text evidence="8">ATPase activity is stimulated by microtubules, which promote homooligomerization. ATP-dependent microtubule severing is stimulated by interaction with KATNB1.</text>
</comment>
<feature type="compositionally biased region" description="Polar residues" evidence="9">
    <location>
        <begin position="160"/>
        <end position="169"/>
    </location>
</feature>
<name>A0A2A2LND2_9BILA</name>
<feature type="domain" description="AAA+ ATPase" evidence="10">
    <location>
        <begin position="270"/>
        <end position="408"/>
    </location>
</feature>
<evidence type="ECO:0000256" key="8">
    <source>
        <dbReference type="HAMAP-Rule" id="MF_03023"/>
    </source>
</evidence>
<dbReference type="GO" id="GO:0005524">
    <property type="term" value="F:ATP binding"/>
    <property type="evidence" value="ECO:0007669"/>
    <property type="project" value="UniProtKB-KW"/>
</dbReference>
<dbReference type="PROSITE" id="PS00674">
    <property type="entry name" value="AAA"/>
    <property type="match status" value="1"/>
</dbReference>
<dbReference type="AlphaFoldDB" id="A0A2A2LND2"/>
<dbReference type="InterPro" id="IPR050304">
    <property type="entry name" value="MT-severing_AAA_ATPase"/>
</dbReference>
<dbReference type="InterPro" id="IPR041569">
    <property type="entry name" value="AAA_lid_3"/>
</dbReference>
<dbReference type="InterPro" id="IPR003593">
    <property type="entry name" value="AAA+_ATPase"/>
</dbReference>
<comment type="caution">
    <text evidence="11">The sequence shown here is derived from an EMBL/GenBank/DDBJ whole genome shotgun (WGS) entry which is preliminary data.</text>
</comment>
<dbReference type="SUPFAM" id="SSF52540">
    <property type="entry name" value="P-loop containing nucleoside triphosphate hydrolases"/>
    <property type="match status" value="1"/>
</dbReference>
<dbReference type="Gene3D" id="1.10.8.60">
    <property type="match status" value="1"/>
</dbReference>
<dbReference type="SMART" id="SM00382">
    <property type="entry name" value="AAA"/>
    <property type="match status" value="1"/>
</dbReference>
<gene>
    <name evidence="8" type="primary">KATNA1</name>
    <name evidence="11" type="ORF">WR25_00289</name>
</gene>
<dbReference type="GO" id="GO:0000922">
    <property type="term" value="C:spindle pole"/>
    <property type="evidence" value="ECO:0007669"/>
    <property type="project" value="UniProtKB-SubCell"/>
</dbReference>
<evidence type="ECO:0000256" key="4">
    <source>
        <dbReference type="ARBA" id="ARBA00022741"/>
    </source>
</evidence>
<dbReference type="Pfam" id="PF00004">
    <property type="entry name" value="AAA"/>
    <property type="match status" value="1"/>
</dbReference>
<evidence type="ECO:0000313" key="11">
    <source>
        <dbReference type="EMBL" id="PAV87565.1"/>
    </source>
</evidence>
<evidence type="ECO:0000256" key="7">
    <source>
        <dbReference type="ARBA" id="ARBA00023235"/>
    </source>
</evidence>
<keyword evidence="2 8" id="KW-0963">Cytoplasm</keyword>
<evidence type="ECO:0000256" key="5">
    <source>
        <dbReference type="ARBA" id="ARBA00022840"/>
    </source>
</evidence>
<feature type="binding site" evidence="8">
    <location>
        <begin position="278"/>
        <end position="285"/>
    </location>
    <ligand>
        <name>ATP</name>
        <dbReference type="ChEBI" id="CHEBI:30616"/>
    </ligand>
</feature>
<evidence type="ECO:0000313" key="12">
    <source>
        <dbReference type="Proteomes" id="UP000218231"/>
    </source>
</evidence>
<dbReference type="GO" id="GO:0008017">
    <property type="term" value="F:microtubule binding"/>
    <property type="evidence" value="ECO:0007669"/>
    <property type="project" value="UniProtKB-UniRule"/>
</dbReference>
<protein>
    <recommendedName>
        <fullName evidence="8">Katanin p60 ATPase-containing subunit A1</fullName>
        <shortName evidence="8">Katanin p60 subunit A1</shortName>
        <ecNumber evidence="8">5.6.1.1</ecNumber>
    </recommendedName>
    <alternativeName>
        <fullName evidence="8">p60 katanin</fullName>
    </alternativeName>
</protein>
<dbReference type="EMBL" id="LIAE01006560">
    <property type="protein sequence ID" value="PAV87565.1"/>
    <property type="molecule type" value="Genomic_DNA"/>
</dbReference>
<dbReference type="GO" id="GO:0005874">
    <property type="term" value="C:microtubule"/>
    <property type="evidence" value="ECO:0007669"/>
    <property type="project" value="UniProtKB-KW"/>
</dbReference>
<organism evidence="11 12">
    <name type="scientific">Diploscapter pachys</name>
    <dbReference type="NCBI Taxonomy" id="2018661"/>
    <lineage>
        <taxon>Eukaryota</taxon>
        <taxon>Metazoa</taxon>
        <taxon>Ecdysozoa</taxon>
        <taxon>Nematoda</taxon>
        <taxon>Chromadorea</taxon>
        <taxon>Rhabditida</taxon>
        <taxon>Rhabditina</taxon>
        <taxon>Rhabditomorpha</taxon>
        <taxon>Rhabditoidea</taxon>
        <taxon>Rhabditidae</taxon>
        <taxon>Diploscapter</taxon>
    </lineage>
</organism>
<dbReference type="FunFam" id="3.40.50.300:FF:000159">
    <property type="entry name" value="Katanin p60 ATPase-containing subunit A1"/>
    <property type="match status" value="1"/>
</dbReference>
<feature type="compositionally biased region" description="Low complexity" evidence="9">
    <location>
        <begin position="117"/>
        <end position="131"/>
    </location>
</feature>
<keyword evidence="12" id="KW-1185">Reference proteome</keyword>
<dbReference type="HAMAP" id="MF_03023">
    <property type="entry name" value="Katanin_p60_A1"/>
    <property type="match status" value="1"/>
</dbReference>
<reference evidence="11 12" key="1">
    <citation type="journal article" date="2017" name="Curr. Biol.">
        <title>Genome architecture and evolution of a unichromosomal asexual nematode.</title>
        <authorList>
            <person name="Fradin H."/>
            <person name="Zegar C."/>
            <person name="Gutwein M."/>
            <person name="Lucas J."/>
            <person name="Kovtun M."/>
            <person name="Corcoran D."/>
            <person name="Baugh L.R."/>
            <person name="Kiontke K."/>
            <person name="Gunsalus K."/>
            <person name="Fitch D.H."/>
            <person name="Piano F."/>
        </authorList>
    </citation>
    <scope>NUCLEOTIDE SEQUENCE [LARGE SCALE GENOMIC DNA]</scope>
    <source>
        <strain evidence="11">PF1309</strain>
    </source>
</reference>
<evidence type="ECO:0000256" key="1">
    <source>
        <dbReference type="ARBA" id="ARBA00004245"/>
    </source>
</evidence>
<comment type="subcellular location">
    <subcellularLocation>
        <location evidence="1">Cytoplasm</location>
        <location evidence="1">Cytoskeleton</location>
    </subcellularLocation>
    <subcellularLocation>
        <location evidence="8">Cytoplasm</location>
    </subcellularLocation>
    <subcellularLocation>
        <location evidence="8">Cytoplasm</location>
        <location evidence="8">Cytoskeleton</location>
        <location evidence="8">Microtubule organizing center</location>
        <location evidence="8">Centrosome</location>
    </subcellularLocation>
    <subcellularLocation>
        <location evidence="8">Cytoplasm</location>
        <location evidence="8">Cytoskeleton</location>
        <location evidence="8">Spindle pole</location>
    </subcellularLocation>
    <subcellularLocation>
        <location evidence="8">Cytoplasm</location>
        <location evidence="8">Cytoskeleton</location>
        <location evidence="8">Spindle</location>
    </subcellularLocation>
    <text evidence="8">Predominantly cytoplasmic. Also localized to the interphase centrosome and the mitotic spindle poles. Enhanced recruitment to the mitotic spindle poles requires microtubules and interaction with KATNB1.</text>
</comment>
<dbReference type="STRING" id="2018661.A0A2A2LND2"/>
<dbReference type="GO" id="GO:0051013">
    <property type="term" value="P:microtubule severing"/>
    <property type="evidence" value="ECO:0007669"/>
    <property type="project" value="UniProtKB-UniRule"/>
</dbReference>
<evidence type="ECO:0000256" key="9">
    <source>
        <dbReference type="SAM" id="MobiDB-lite"/>
    </source>
</evidence>
<comment type="similarity">
    <text evidence="8">Belongs to the AAA ATPase family. Katanin p60 subunit A1 subfamily.</text>
</comment>
<keyword evidence="7 8" id="KW-0413">Isomerase</keyword>
<evidence type="ECO:0000256" key="3">
    <source>
        <dbReference type="ARBA" id="ARBA00022701"/>
    </source>
</evidence>
<feature type="compositionally biased region" description="Polar residues" evidence="9">
    <location>
        <begin position="183"/>
        <end position="204"/>
    </location>
</feature>
<dbReference type="InterPro" id="IPR003960">
    <property type="entry name" value="ATPase_AAA_CS"/>
</dbReference>
<dbReference type="GO" id="GO:0016887">
    <property type="term" value="F:ATP hydrolysis activity"/>
    <property type="evidence" value="ECO:0007669"/>
    <property type="project" value="InterPro"/>
</dbReference>
<dbReference type="OrthoDB" id="5334845at2759"/>
<feature type="region of interest" description="Disordered" evidence="9">
    <location>
        <begin position="91"/>
        <end position="210"/>
    </location>
</feature>
<dbReference type="PANTHER" id="PTHR23074">
    <property type="entry name" value="AAA DOMAIN-CONTAINING"/>
    <property type="match status" value="1"/>
</dbReference>
<dbReference type="GO" id="GO:0051301">
    <property type="term" value="P:cell division"/>
    <property type="evidence" value="ECO:0007669"/>
    <property type="project" value="UniProtKB-KW"/>
</dbReference>
<keyword evidence="8" id="KW-0132">Cell division</keyword>
<dbReference type="GO" id="GO:0005813">
    <property type="term" value="C:centrosome"/>
    <property type="evidence" value="ECO:0007669"/>
    <property type="project" value="UniProtKB-SubCell"/>
</dbReference>
<keyword evidence="4 8" id="KW-0547">Nucleotide-binding</keyword>
<keyword evidence="8" id="KW-0498">Mitosis</keyword>
<dbReference type="Pfam" id="PF09336">
    <property type="entry name" value="Vps4_C"/>
    <property type="match status" value="1"/>
</dbReference>
<proteinExistence type="inferred from homology"/>
<sequence length="516" mass="57201">MQAIAKPIDYSSVGETIKSARTEFQTENFEVAASLYSAAIEDVKEYMKVPKMTSEERARLCEVLSMLNAELNQLRIEQSVYKTAMAQMSATASDLPPADPSVEPPPVRSAPSAFGNPARRPVARPPTTTGRLNSTSYRAVDNDSNKKAGANPHDPRAVRRSSSQQNLPVQNKKAAAARPKHMSASSMAETNQTNETQQPAQPQSEEPRFEMPGYEQSLISCVEQMMVRIGEENQVKFADVAGLEQAKQTFRDAIILPSLMPDFFKGIRRACRAVLMVGPPGTGKTMLARAVATECNTTFFSVNCADISSKWRGDSEKIVKILFQMARFYSPSTIFIDEIDTIGSQRATANEHEASRRVKSQLLTEMDGFATEAAEKRVLVIAATNFPWALDEALRRRFELRIYIPLPCQDARMALIRNAFKDLKLEEGLDLDAIAQSLEGYSGCDINVICRKAAMAGMRRLSRQYTPAEILALPQEELDKPVTLGDFEEAIADTKASVAQDNILQFDEWMKQYGST</sequence>
<dbReference type="Gene3D" id="3.40.50.300">
    <property type="entry name" value="P-loop containing nucleotide triphosphate hydrolases"/>
    <property type="match status" value="1"/>
</dbReference>
<dbReference type="InterPro" id="IPR028596">
    <property type="entry name" value="KATNA1"/>
</dbReference>
<dbReference type="InterPro" id="IPR015415">
    <property type="entry name" value="Spast_Vps4_C"/>
</dbReference>
<evidence type="ECO:0000256" key="2">
    <source>
        <dbReference type="ARBA" id="ARBA00022490"/>
    </source>
</evidence>
<dbReference type="Proteomes" id="UP000218231">
    <property type="component" value="Unassembled WGS sequence"/>
</dbReference>
<dbReference type="Pfam" id="PF17862">
    <property type="entry name" value="AAA_lid_3"/>
    <property type="match status" value="1"/>
</dbReference>
<accession>A0A2A2LND2</accession>
<dbReference type="GO" id="GO:0005737">
    <property type="term" value="C:cytoplasm"/>
    <property type="evidence" value="ECO:0007669"/>
    <property type="project" value="UniProtKB-SubCell"/>
</dbReference>
<dbReference type="InterPro" id="IPR027417">
    <property type="entry name" value="P-loop_NTPase"/>
</dbReference>